<protein>
    <recommendedName>
        <fullName evidence="2">non-specific serine/threonine protein kinase</fullName>
        <ecNumber evidence="2">2.7.11.1</ecNumber>
    </recommendedName>
</protein>
<dbReference type="GO" id="GO:0004674">
    <property type="term" value="F:protein serine/threonine kinase activity"/>
    <property type="evidence" value="ECO:0007669"/>
    <property type="project" value="UniProtKB-KW"/>
</dbReference>
<evidence type="ECO:0000259" key="12">
    <source>
        <dbReference type="PROSITE" id="PS50011"/>
    </source>
</evidence>
<feature type="compositionally biased region" description="Polar residues" evidence="11">
    <location>
        <begin position="369"/>
        <end position="380"/>
    </location>
</feature>
<feature type="compositionally biased region" description="Basic and acidic residues" evidence="11">
    <location>
        <begin position="524"/>
        <end position="535"/>
    </location>
</feature>
<feature type="region of interest" description="Disordered" evidence="11">
    <location>
        <begin position="1843"/>
        <end position="1888"/>
    </location>
</feature>
<keyword evidence="3" id="KW-0723">Serine/threonine-protein kinase</keyword>
<keyword evidence="7 10" id="KW-0067">ATP-binding</keyword>
<dbReference type="GO" id="GO:0005737">
    <property type="term" value="C:cytoplasm"/>
    <property type="evidence" value="ECO:0007669"/>
    <property type="project" value="TreeGrafter"/>
</dbReference>
<keyword evidence="4" id="KW-0808">Transferase</keyword>
<dbReference type="InterPro" id="IPR017441">
    <property type="entry name" value="Protein_kinase_ATP_BS"/>
</dbReference>
<feature type="region of interest" description="Disordered" evidence="11">
    <location>
        <begin position="44"/>
        <end position="65"/>
    </location>
</feature>
<feature type="region of interest" description="Disordered" evidence="11">
    <location>
        <begin position="694"/>
        <end position="739"/>
    </location>
</feature>
<dbReference type="Gene3D" id="1.10.510.10">
    <property type="entry name" value="Transferase(Phosphotransferase) domain 1"/>
    <property type="match status" value="1"/>
</dbReference>
<feature type="compositionally biased region" description="Low complexity" evidence="11">
    <location>
        <begin position="612"/>
        <end position="628"/>
    </location>
</feature>
<feature type="compositionally biased region" description="Low complexity" evidence="11">
    <location>
        <begin position="917"/>
        <end position="926"/>
    </location>
</feature>
<dbReference type="HOGENOM" id="CLU_234560_0_0_1"/>
<dbReference type="PANTHER" id="PTHR48012:SF10">
    <property type="entry name" value="FI20177P1"/>
    <property type="match status" value="1"/>
</dbReference>
<feature type="compositionally biased region" description="Basic residues" evidence="11">
    <location>
        <begin position="88"/>
        <end position="100"/>
    </location>
</feature>
<dbReference type="InterPro" id="IPR050629">
    <property type="entry name" value="STE20/SPS1-PAK"/>
</dbReference>
<evidence type="ECO:0000313" key="14">
    <source>
        <dbReference type="Proteomes" id="UP000016922"/>
    </source>
</evidence>
<dbReference type="InterPro" id="IPR000719">
    <property type="entry name" value="Prot_kinase_dom"/>
</dbReference>
<feature type="region of interest" description="Disordered" evidence="11">
    <location>
        <begin position="87"/>
        <end position="110"/>
    </location>
</feature>
<feature type="region of interest" description="Disordered" evidence="11">
    <location>
        <begin position="350"/>
        <end position="380"/>
    </location>
</feature>
<feature type="region of interest" description="Disordered" evidence="11">
    <location>
        <begin position="178"/>
        <end position="258"/>
    </location>
</feature>
<feature type="compositionally biased region" description="Polar residues" evidence="11">
    <location>
        <begin position="189"/>
        <end position="202"/>
    </location>
</feature>
<feature type="region of interest" description="Disordered" evidence="11">
    <location>
        <begin position="588"/>
        <end position="654"/>
    </location>
</feature>
<dbReference type="PANTHER" id="PTHR48012">
    <property type="entry name" value="STERILE20-LIKE KINASE, ISOFORM B-RELATED"/>
    <property type="match status" value="1"/>
</dbReference>
<evidence type="ECO:0000256" key="10">
    <source>
        <dbReference type="PROSITE-ProRule" id="PRU10141"/>
    </source>
</evidence>
<feature type="region of interest" description="Disordered" evidence="11">
    <location>
        <begin position="1730"/>
        <end position="1753"/>
    </location>
</feature>
<sequence length="1963" mass="217876">MPSNDPTLPPIEGSHNAEIWWKFQDSSLNQKRLKNANVELLLNHDSRTRTNSRERKSTTRSKYENKNVATLHRKNTLRRVISRESIHRRSRTFSSKRRSSGFHVPGPDLANPEDRLQECIEMIDFGKGEKRIKANQPGKPLRGVKRWLWRIWQRIMGKDGDRDYPSLRWPFSRKVRRKNAGIENRRSSPKSQKTANNTSNKQGDVALVPYVPRPFSERRQRSTTTIPDLVYKPNSKPVRSRRAPKILPTRSLPGKDKTGADCDPFSWRIFYEDPNVRLERAAKTKKLEDWRSESDRYLASKGRSQVNDECIGRAPPIPKRVLLKHRIAISNYEPRVTKTSKAVAEKGKNVRDNLSETDPLWSSHEGDDQATQISSGEVNHNKTKQSMLFRSKHRLHSVRPHSLPEIQSKPTESIIVPLPSIYGTSFSLPTDLTPRDDEGIDVGEVMIQLHKKLALTATARSAEDECHNAAADLAGKLESQLLQYRQTCESALLRAEEERTNIDNSPDTEAFPQFTGDDNTNKGSLDKDDPIDKKIFSSAANSRKPSTCTTRSLDTAGSDSGLEVCSNLSKCHSQSRKNSLKARFPVIPSPTIPSPSMPSTPSEVQESFPWATRTRSTTVRSGSSSHSTEPWPRTRSTTVMSASSNRSTETVSPSNFHRPLIRNFSIGRRMPEKSSGSEAVEIYFRLHQRVVSGGMRHSSPLMESPSQIALNRRRERKGLKPETNDESSHLTGDLSAGQISEELEDVDPIRRQGLANVESLEVGGDQCKLGKLGKLETPSRIQQAGARDKVYIDPSWKDAVEKAVEVPLVEHGEAPSEPSNKLLANQLAASPAVLAATAARAEERSRVHEPSKSRRLSDVSDQSIKTENNSDQSTFVTQVDTDSNTKKFLPRPYLLGASAPVDSHSLCTWPEEDDYRQQQQYTTPPRRAFSNPPRQAQFTPSKRFNTTTVSPTGSFENVSSHSLLRSTSTPSSASRGITSARGPSDGNQISQNSHQVAPLTVDPARVFLSTVLSSGVPLTPELKSAVEAEVKTEKKADLLAPVLPPVQPLIPELKVDVEAEEPPGRQVEFLSTVLESGQPLIPELRIALEAETKPRRQNVRFNLPPKQMEGRLQVRQPEMSLHKAKAVEDARQAQAAVNEMCRLAGRPPPIWALCELIGKGTYGRVYMGKNMSTAEVVAIKTIDIDESDQINPRHADSFTDWVKEVNALKSLKEINAKNVNHVIAAEPVGTVMWLVTEHCAGGSVQTLMKPTAPGGLLEKWIIPILREAAEGIKWVHQAGLIHRDIKCANVLIQEDGGVQLCDFGVAGVIEDRFDKRSTIVGTPHWMAPELLKSTSAYGKEVDIWAFGAMAFELATGLPPSVAKGHFHFEDVAEYLAHNVPRLEGGNFSDGLRNIVAYLLEELPEQRPKIEQVQQHSYIANTERQYPTSSLSQLVVAFKQWVDHGGTRKSLFQPGGAQRKEVDLTSDPAGIGNEDWNFSTTQAFDNRVSKHIDPRDVFEAYGENVVEFDTARPKVSRRRPPPQALAALPNPLVKVFDPNTVSNYYPNSKTYYGVAPEQYLSQGPPTSDLPLRDDSARMQIKDTMIDLGGHDMDTGLSSFPDMDTLKAGNPRIVEDDTYLTNNQDFHRPPLSDPADINPNRRTQDWKFPSFAPPASADPEISRFPPSSYELPRPGITPGVGGRPALIHHPTEPLGGAFGGGLSSNGPSMDRRSMAESLIDLDMSMPDSYPEIVRPSTANSEAGSATSEQMPSGNPFEFERHVSYQAPSNEYEPTLYVEDTRIDLGGSRSSLIDLDDARVSRINLDDAIVSRIDDDPRPPRFDYEKARESRIDLDEASIPRIDMDAAMTPPRDINDISDFSEVESGPNGPGSDPNEASRYDSHGFSDSDYISMPPSKGLNLNTIFTMSHFPVLPNPPSAAALAGTASREEMSDELSRSLGSMTAQLEAFRDVYESPAVTRSHSRRK</sequence>
<feature type="compositionally biased region" description="Basic and acidic residues" evidence="11">
    <location>
        <begin position="840"/>
        <end position="858"/>
    </location>
</feature>
<feature type="binding site" evidence="10">
    <location>
        <position position="1180"/>
    </location>
    <ligand>
        <name>ATP</name>
        <dbReference type="ChEBI" id="CHEBI:30616"/>
    </ligand>
</feature>
<dbReference type="GeneID" id="19459856"/>
<dbReference type="PROSITE" id="PS00107">
    <property type="entry name" value="PROTEIN_KINASE_ATP"/>
    <property type="match status" value="1"/>
</dbReference>
<reference evidence="13 14" key="1">
    <citation type="journal article" date="2013" name="BMC Genomics">
        <title>Genomics-driven discovery of the pneumocandin biosynthetic gene cluster in the fungus Glarea lozoyensis.</title>
        <authorList>
            <person name="Chen L."/>
            <person name="Yue Q."/>
            <person name="Zhang X."/>
            <person name="Xiang M."/>
            <person name="Wang C."/>
            <person name="Li S."/>
            <person name="Che Y."/>
            <person name="Ortiz-Lopez F.J."/>
            <person name="Bills G.F."/>
            <person name="Liu X."/>
            <person name="An Z."/>
        </authorList>
    </citation>
    <scope>NUCLEOTIDE SEQUENCE [LARGE SCALE GENOMIC DNA]</scope>
    <source>
        <strain evidence="14">ATCC 20868 / MF5171</strain>
    </source>
</reference>
<evidence type="ECO:0000256" key="7">
    <source>
        <dbReference type="ARBA" id="ARBA00022840"/>
    </source>
</evidence>
<feature type="compositionally biased region" description="Polar residues" evidence="11">
    <location>
        <begin position="859"/>
        <end position="882"/>
    </location>
</feature>
<comment type="catalytic activity">
    <reaction evidence="9">
        <text>L-seryl-[protein] + ATP = O-phospho-L-seryl-[protein] + ADP + H(+)</text>
        <dbReference type="Rhea" id="RHEA:17989"/>
        <dbReference type="Rhea" id="RHEA-COMP:9863"/>
        <dbReference type="Rhea" id="RHEA-COMP:11604"/>
        <dbReference type="ChEBI" id="CHEBI:15378"/>
        <dbReference type="ChEBI" id="CHEBI:29999"/>
        <dbReference type="ChEBI" id="CHEBI:30616"/>
        <dbReference type="ChEBI" id="CHEBI:83421"/>
        <dbReference type="ChEBI" id="CHEBI:456216"/>
        <dbReference type="EC" id="2.7.11.1"/>
    </reaction>
</comment>
<comment type="catalytic activity">
    <reaction evidence="8">
        <text>L-threonyl-[protein] + ATP = O-phospho-L-threonyl-[protein] + ADP + H(+)</text>
        <dbReference type="Rhea" id="RHEA:46608"/>
        <dbReference type="Rhea" id="RHEA-COMP:11060"/>
        <dbReference type="Rhea" id="RHEA-COMP:11605"/>
        <dbReference type="ChEBI" id="CHEBI:15378"/>
        <dbReference type="ChEBI" id="CHEBI:30013"/>
        <dbReference type="ChEBI" id="CHEBI:30616"/>
        <dbReference type="ChEBI" id="CHEBI:61977"/>
        <dbReference type="ChEBI" id="CHEBI:456216"/>
        <dbReference type="EC" id="2.7.11.1"/>
    </reaction>
</comment>
<dbReference type="PROSITE" id="PS50011">
    <property type="entry name" value="PROTEIN_KINASE_DOM"/>
    <property type="match status" value="1"/>
</dbReference>
<dbReference type="FunFam" id="1.10.510.10:FF:000670">
    <property type="entry name" value="Serine/threonin protein kinase, putative"/>
    <property type="match status" value="1"/>
</dbReference>
<feature type="region of interest" description="Disordered" evidence="11">
    <location>
        <begin position="913"/>
        <end position="995"/>
    </location>
</feature>
<feature type="compositionally biased region" description="Polar residues" evidence="11">
    <location>
        <begin position="1734"/>
        <end position="1750"/>
    </location>
</feature>
<evidence type="ECO:0000256" key="1">
    <source>
        <dbReference type="ARBA" id="ARBA00008874"/>
    </source>
</evidence>
<keyword evidence="5 10" id="KW-0547">Nucleotide-binding</keyword>
<comment type="similarity">
    <text evidence="1">Belongs to the protein kinase superfamily. STE Ser/Thr protein kinase family. STE20 subfamily.</text>
</comment>
<feature type="domain" description="Protein kinase" evidence="12">
    <location>
        <begin position="1151"/>
        <end position="1418"/>
    </location>
</feature>
<dbReference type="InterPro" id="IPR011009">
    <property type="entry name" value="Kinase-like_dom_sf"/>
</dbReference>
<feature type="compositionally biased region" description="Polar residues" evidence="11">
    <location>
        <begin position="538"/>
        <end position="556"/>
    </location>
</feature>
<dbReference type="SMART" id="SM00220">
    <property type="entry name" value="S_TKc"/>
    <property type="match status" value="1"/>
</dbReference>
<feature type="compositionally biased region" description="Basic and acidic residues" evidence="11">
    <location>
        <begin position="1873"/>
        <end position="1883"/>
    </location>
</feature>
<dbReference type="OrthoDB" id="248923at2759"/>
<dbReference type="RefSeq" id="XP_008083747.1">
    <property type="nucleotide sequence ID" value="XM_008085556.1"/>
</dbReference>
<evidence type="ECO:0000256" key="4">
    <source>
        <dbReference type="ARBA" id="ARBA00022679"/>
    </source>
</evidence>
<evidence type="ECO:0000313" key="13">
    <source>
        <dbReference type="EMBL" id="EPE29638.1"/>
    </source>
</evidence>
<keyword evidence="6 13" id="KW-0418">Kinase</keyword>
<dbReference type="PROSITE" id="PS00108">
    <property type="entry name" value="PROTEIN_KINASE_ST"/>
    <property type="match status" value="1"/>
</dbReference>
<dbReference type="InterPro" id="IPR008271">
    <property type="entry name" value="Ser/Thr_kinase_AS"/>
</dbReference>
<organism evidence="13 14">
    <name type="scientific">Glarea lozoyensis (strain ATCC 20868 / MF5171)</name>
    <dbReference type="NCBI Taxonomy" id="1116229"/>
    <lineage>
        <taxon>Eukaryota</taxon>
        <taxon>Fungi</taxon>
        <taxon>Dikarya</taxon>
        <taxon>Ascomycota</taxon>
        <taxon>Pezizomycotina</taxon>
        <taxon>Leotiomycetes</taxon>
        <taxon>Helotiales</taxon>
        <taxon>Helotiaceae</taxon>
        <taxon>Glarea</taxon>
    </lineage>
</organism>
<dbReference type="eggNOG" id="KOG0201">
    <property type="taxonomic scope" value="Eukaryota"/>
</dbReference>
<evidence type="ECO:0000256" key="8">
    <source>
        <dbReference type="ARBA" id="ARBA00047899"/>
    </source>
</evidence>
<feature type="compositionally biased region" description="Pro residues" evidence="11">
    <location>
        <begin position="588"/>
        <end position="598"/>
    </location>
</feature>
<feature type="region of interest" description="Disordered" evidence="11">
    <location>
        <begin position="839"/>
        <end position="887"/>
    </location>
</feature>
<feature type="compositionally biased region" description="Basic and acidic residues" evidence="11">
    <location>
        <begin position="718"/>
        <end position="728"/>
    </location>
</feature>
<name>S3DT78_GLAL2</name>
<proteinExistence type="inferred from homology"/>
<evidence type="ECO:0000256" key="11">
    <source>
        <dbReference type="SAM" id="MobiDB-lite"/>
    </source>
</evidence>
<evidence type="ECO:0000256" key="9">
    <source>
        <dbReference type="ARBA" id="ARBA00048679"/>
    </source>
</evidence>
<keyword evidence="14" id="KW-1185">Reference proteome</keyword>
<dbReference type="STRING" id="1116229.S3DT78"/>
<dbReference type="EMBL" id="KE145367">
    <property type="protein sequence ID" value="EPE29638.1"/>
    <property type="molecule type" value="Genomic_DNA"/>
</dbReference>
<dbReference type="Proteomes" id="UP000016922">
    <property type="component" value="Unassembled WGS sequence"/>
</dbReference>
<evidence type="ECO:0000256" key="2">
    <source>
        <dbReference type="ARBA" id="ARBA00012513"/>
    </source>
</evidence>
<dbReference type="SUPFAM" id="SSF56112">
    <property type="entry name" value="Protein kinase-like (PK-like)"/>
    <property type="match status" value="1"/>
</dbReference>
<evidence type="ECO:0000256" key="5">
    <source>
        <dbReference type="ARBA" id="ARBA00022741"/>
    </source>
</evidence>
<dbReference type="GO" id="GO:0005524">
    <property type="term" value="F:ATP binding"/>
    <property type="evidence" value="ECO:0007669"/>
    <property type="project" value="UniProtKB-UniRule"/>
</dbReference>
<dbReference type="Pfam" id="PF00069">
    <property type="entry name" value="Pkinase"/>
    <property type="match status" value="1"/>
</dbReference>
<feature type="compositionally biased region" description="Polar residues" evidence="11">
    <location>
        <begin position="985"/>
        <end position="995"/>
    </location>
</feature>
<accession>S3DT78</accession>
<feature type="compositionally biased region" description="Polar residues" evidence="11">
    <location>
        <begin position="634"/>
        <end position="654"/>
    </location>
</feature>
<evidence type="ECO:0000256" key="3">
    <source>
        <dbReference type="ARBA" id="ARBA00022527"/>
    </source>
</evidence>
<dbReference type="EC" id="2.7.11.1" evidence="2"/>
<evidence type="ECO:0000256" key="6">
    <source>
        <dbReference type="ARBA" id="ARBA00022777"/>
    </source>
</evidence>
<feature type="region of interest" description="Disordered" evidence="11">
    <location>
        <begin position="497"/>
        <end position="556"/>
    </location>
</feature>
<feature type="compositionally biased region" description="Polar residues" evidence="11">
    <location>
        <begin position="932"/>
        <end position="977"/>
    </location>
</feature>
<dbReference type="KEGG" id="glz:GLAREA_00798"/>
<gene>
    <name evidence="13" type="ORF">GLAREA_00798</name>
</gene>